<comment type="similarity">
    <text evidence="1">Belongs to the UPF0337 (CsbD) family.</text>
</comment>
<sequence length="58" mass="6202">MANEDQAEGKGKDIAGKVKEEVGDATGNDEMKHEGQADQAEGKLQKFIGDVKDKLKGN</sequence>
<dbReference type="Proteomes" id="UP001243420">
    <property type="component" value="Chromosome"/>
</dbReference>
<reference evidence="4 5" key="1">
    <citation type="submission" date="2023-04" db="EMBL/GenBank/DDBJ databases">
        <title>Jannaschia ovalis sp. nov., a marine bacterium isolated from sea tidal flat.</title>
        <authorList>
            <person name="Kwon D.Y."/>
            <person name="Kim J.-J."/>
        </authorList>
    </citation>
    <scope>NUCLEOTIDE SEQUENCE [LARGE SCALE GENOMIC DNA]</scope>
    <source>
        <strain evidence="4 5">GRR-S6-38</strain>
    </source>
</reference>
<feature type="region of interest" description="Disordered" evidence="2">
    <location>
        <begin position="1"/>
        <end position="58"/>
    </location>
</feature>
<gene>
    <name evidence="4" type="ORF">P8627_05570</name>
</gene>
<feature type="compositionally biased region" description="Basic and acidic residues" evidence="2">
    <location>
        <begin position="7"/>
        <end position="22"/>
    </location>
</feature>
<evidence type="ECO:0000256" key="1">
    <source>
        <dbReference type="ARBA" id="ARBA00009129"/>
    </source>
</evidence>
<dbReference type="EMBL" id="CP122537">
    <property type="protein sequence ID" value="WGH79730.1"/>
    <property type="molecule type" value="Genomic_DNA"/>
</dbReference>
<dbReference type="InterPro" id="IPR008462">
    <property type="entry name" value="CsbD"/>
</dbReference>
<dbReference type="Pfam" id="PF05532">
    <property type="entry name" value="CsbD"/>
    <property type="match status" value="1"/>
</dbReference>
<dbReference type="RefSeq" id="WP_279966664.1">
    <property type="nucleotide sequence ID" value="NZ_CP122537.1"/>
</dbReference>
<feature type="compositionally biased region" description="Basic and acidic residues" evidence="2">
    <location>
        <begin position="29"/>
        <end position="58"/>
    </location>
</feature>
<feature type="domain" description="CsbD-like" evidence="3">
    <location>
        <begin position="5"/>
        <end position="56"/>
    </location>
</feature>
<evidence type="ECO:0000313" key="5">
    <source>
        <dbReference type="Proteomes" id="UP001243420"/>
    </source>
</evidence>
<dbReference type="InterPro" id="IPR036629">
    <property type="entry name" value="YjbJ_sf"/>
</dbReference>
<keyword evidence="5" id="KW-1185">Reference proteome</keyword>
<evidence type="ECO:0000256" key="2">
    <source>
        <dbReference type="SAM" id="MobiDB-lite"/>
    </source>
</evidence>
<evidence type="ECO:0000259" key="3">
    <source>
        <dbReference type="Pfam" id="PF05532"/>
    </source>
</evidence>
<proteinExistence type="inferred from homology"/>
<protein>
    <submittedName>
        <fullName evidence="4">CsbD family protein</fullName>
    </submittedName>
</protein>
<dbReference type="SUPFAM" id="SSF69047">
    <property type="entry name" value="Hypothetical protein YjbJ"/>
    <property type="match status" value="1"/>
</dbReference>
<organism evidence="4 5">
    <name type="scientific">Jannaschia ovalis</name>
    <dbReference type="NCBI Taxonomy" id="3038773"/>
    <lineage>
        <taxon>Bacteria</taxon>
        <taxon>Pseudomonadati</taxon>
        <taxon>Pseudomonadota</taxon>
        <taxon>Alphaproteobacteria</taxon>
        <taxon>Rhodobacterales</taxon>
        <taxon>Roseobacteraceae</taxon>
        <taxon>Jannaschia</taxon>
    </lineage>
</organism>
<accession>A0ABY8LHU3</accession>
<evidence type="ECO:0000313" key="4">
    <source>
        <dbReference type="EMBL" id="WGH79730.1"/>
    </source>
</evidence>
<name>A0ABY8LHU3_9RHOB</name>
<dbReference type="Gene3D" id="1.10.1470.10">
    <property type="entry name" value="YjbJ"/>
    <property type="match status" value="1"/>
</dbReference>